<keyword evidence="1" id="KW-1133">Transmembrane helix</keyword>
<protein>
    <submittedName>
        <fullName evidence="2">Uncharacterized protein</fullName>
    </submittedName>
</protein>
<dbReference type="EMBL" id="LR031569">
    <property type="protein sequence ID" value="VDC64762.1"/>
    <property type="molecule type" value="Genomic_DNA"/>
</dbReference>
<evidence type="ECO:0000313" key="3">
    <source>
        <dbReference type="EMBL" id="VDC64762.1"/>
    </source>
</evidence>
<sequence length="59" mass="7330">LGYVSLLSYLRLLSSTSFTFFFSVLRATWLLRWWRWRFRLRFISLIGLSTLQQREVRER</sequence>
<evidence type="ECO:0000313" key="2">
    <source>
        <dbReference type="EMBL" id="CAG7867833.1"/>
    </source>
</evidence>
<keyword evidence="1" id="KW-0472">Membrane</keyword>
<organism evidence="3">
    <name type="scientific">Brassica campestris</name>
    <name type="common">Field mustard</name>
    <dbReference type="NCBI Taxonomy" id="3711"/>
    <lineage>
        <taxon>Eukaryota</taxon>
        <taxon>Viridiplantae</taxon>
        <taxon>Streptophyta</taxon>
        <taxon>Embryophyta</taxon>
        <taxon>Tracheophyta</taxon>
        <taxon>Spermatophyta</taxon>
        <taxon>Magnoliopsida</taxon>
        <taxon>eudicotyledons</taxon>
        <taxon>Gunneridae</taxon>
        <taxon>Pentapetalae</taxon>
        <taxon>rosids</taxon>
        <taxon>malvids</taxon>
        <taxon>Brassicales</taxon>
        <taxon>Brassicaceae</taxon>
        <taxon>Brassiceae</taxon>
        <taxon>Brassica</taxon>
    </lineage>
</organism>
<gene>
    <name evidence="3" type="ORF">BRAA06T23302Z</name>
    <name evidence="2" type="ORF">BRAPAZ1V2_A06P00730.2</name>
</gene>
<reference evidence="3" key="1">
    <citation type="submission" date="2018-11" db="EMBL/GenBank/DDBJ databases">
        <authorList>
            <consortium name="Genoscope - CEA"/>
            <person name="William W."/>
        </authorList>
    </citation>
    <scope>NUCLEOTIDE SEQUENCE</scope>
</reference>
<dbReference type="EMBL" id="LS974622">
    <property type="protein sequence ID" value="CAG7867833.1"/>
    <property type="molecule type" value="Genomic_DNA"/>
</dbReference>
<feature type="non-terminal residue" evidence="3">
    <location>
        <position position="1"/>
    </location>
</feature>
<keyword evidence="1" id="KW-0812">Transmembrane</keyword>
<name>A0A3P5YAQ9_BRACM</name>
<proteinExistence type="predicted"/>
<accession>A0A3P5YAQ9</accession>
<dbReference type="Gramene" id="A06p00730.2_BraZ1">
    <property type="protein sequence ID" value="A06p00730.2_BraZ1.CDS"/>
    <property type="gene ID" value="A06g00730.2_BraZ1"/>
</dbReference>
<feature type="transmembrane region" description="Helical" evidence="1">
    <location>
        <begin position="12"/>
        <end position="31"/>
    </location>
</feature>
<dbReference type="Proteomes" id="UP000694005">
    <property type="component" value="Chromosome A06"/>
</dbReference>
<dbReference type="AlphaFoldDB" id="A0A3P5YAQ9"/>
<evidence type="ECO:0000256" key="1">
    <source>
        <dbReference type="SAM" id="Phobius"/>
    </source>
</evidence>